<comment type="caution">
    <text evidence="1">The sequence shown here is derived from an EMBL/GenBank/DDBJ whole genome shotgun (WGS) entry which is preliminary data.</text>
</comment>
<dbReference type="EMBL" id="SHOA02000014">
    <property type="protein sequence ID" value="TDH67234.1"/>
    <property type="molecule type" value="Genomic_DNA"/>
</dbReference>
<evidence type="ECO:0000313" key="1">
    <source>
        <dbReference type="EMBL" id="TDH67234.1"/>
    </source>
</evidence>
<dbReference type="Proteomes" id="UP000294530">
    <property type="component" value="Unassembled WGS sequence"/>
</dbReference>
<reference evidence="1 2" key="1">
    <citation type="journal article" date="2021" name="Genome Biol.">
        <title>AFLAP: assembly-free linkage analysis pipeline using k-mers from genome sequencing data.</title>
        <authorList>
            <person name="Fletcher K."/>
            <person name="Zhang L."/>
            <person name="Gil J."/>
            <person name="Han R."/>
            <person name="Cavanaugh K."/>
            <person name="Michelmore R."/>
        </authorList>
    </citation>
    <scope>NUCLEOTIDE SEQUENCE [LARGE SCALE GENOMIC DNA]</scope>
    <source>
        <strain evidence="1 2">SF5</strain>
    </source>
</reference>
<keyword evidence="2" id="KW-1185">Reference proteome</keyword>
<dbReference type="GeneID" id="94345930"/>
<accession>A0A976FIQ2</accession>
<gene>
    <name evidence="1" type="ORF">CCR75_002160</name>
</gene>
<sequence length="83" mass="9092">MTSRLLQLGRWWICQCVLSDECLKFGAPPPPSLSQNDDLTLANSLLSRPLNLSLSMLARANALGKNADCCFQAVQISRRVGES</sequence>
<dbReference type="RefSeq" id="XP_067816733.1">
    <property type="nucleotide sequence ID" value="XM_067960259.1"/>
</dbReference>
<name>A0A976FIQ2_BRELC</name>
<proteinExistence type="predicted"/>
<dbReference type="AlphaFoldDB" id="A0A976FIQ2"/>
<protein>
    <submittedName>
        <fullName evidence="1">Uncharacterized protein</fullName>
    </submittedName>
</protein>
<dbReference type="KEGG" id="blac:94345930"/>
<organism evidence="1 2">
    <name type="scientific">Bremia lactucae</name>
    <name type="common">Lettuce downy mildew</name>
    <dbReference type="NCBI Taxonomy" id="4779"/>
    <lineage>
        <taxon>Eukaryota</taxon>
        <taxon>Sar</taxon>
        <taxon>Stramenopiles</taxon>
        <taxon>Oomycota</taxon>
        <taxon>Peronosporomycetes</taxon>
        <taxon>Peronosporales</taxon>
        <taxon>Peronosporaceae</taxon>
        <taxon>Bremia</taxon>
    </lineage>
</organism>
<evidence type="ECO:0000313" key="2">
    <source>
        <dbReference type="Proteomes" id="UP000294530"/>
    </source>
</evidence>